<keyword evidence="1" id="KW-0812">Transmembrane</keyword>
<sequence>MYPTMVIQSQPYFLLKLPFGIIFRLLMHIWEIIYLTYSTILSLWVIL</sequence>
<evidence type="ECO:0000256" key="1">
    <source>
        <dbReference type="SAM" id="Phobius"/>
    </source>
</evidence>
<keyword evidence="1" id="KW-0472">Membrane</keyword>
<protein>
    <submittedName>
        <fullName evidence="2">Uncharacterized protein</fullName>
    </submittedName>
</protein>
<keyword evidence="1" id="KW-1133">Transmembrane helix</keyword>
<evidence type="ECO:0000313" key="2">
    <source>
        <dbReference type="EMBL" id="MBX52295.1"/>
    </source>
</evidence>
<organism evidence="2">
    <name type="scientific">Rhizophora mucronata</name>
    <name type="common">Asiatic mangrove</name>
    <dbReference type="NCBI Taxonomy" id="61149"/>
    <lineage>
        <taxon>Eukaryota</taxon>
        <taxon>Viridiplantae</taxon>
        <taxon>Streptophyta</taxon>
        <taxon>Embryophyta</taxon>
        <taxon>Tracheophyta</taxon>
        <taxon>Spermatophyta</taxon>
        <taxon>Magnoliopsida</taxon>
        <taxon>eudicotyledons</taxon>
        <taxon>Gunneridae</taxon>
        <taxon>Pentapetalae</taxon>
        <taxon>rosids</taxon>
        <taxon>fabids</taxon>
        <taxon>Malpighiales</taxon>
        <taxon>Rhizophoraceae</taxon>
        <taxon>Rhizophora</taxon>
    </lineage>
</organism>
<dbReference type="EMBL" id="GGEC01071811">
    <property type="protein sequence ID" value="MBX52295.1"/>
    <property type="molecule type" value="Transcribed_RNA"/>
</dbReference>
<feature type="transmembrane region" description="Helical" evidence="1">
    <location>
        <begin position="21"/>
        <end position="46"/>
    </location>
</feature>
<proteinExistence type="predicted"/>
<dbReference type="AlphaFoldDB" id="A0A2P2PC34"/>
<accession>A0A2P2PC34</accession>
<reference evidence="2" key="1">
    <citation type="submission" date="2018-02" db="EMBL/GenBank/DDBJ databases">
        <title>Rhizophora mucronata_Transcriptome.</title>
        <authorList>
            <person name="Meera S.P."/>
            <person name="Sreeshan A."/>
            <person name="Augustine A."/>
        </authorList>
    </citation>
    <scope>NUCLEOTIDE SEQUENCE</scope>
    <source>
        <tissue evidence="2">Leaf</tissue>
    </source>
</reference>
<name>A0A2P2PC34_RHIMU</name>